<dbReference type="RefSeq" id="WP_010696018.1">
    <property type="nucleotide sequence ID" value="NZ_KB442453.1"/>
</dbReference>
<evidence type="ECO:0000259" key="2">
    <source>
        <dbReference type="Pfam" id="PF18998"/>
    </source>
</evidence>
<dbReference type="NCBIfam" id="TIGR02543">
    <property type="entry name" value="List_Bact_rpt"/>
    <property type="match status" value="1"/>
</dbReference>
<evidence type="ECO:0000313" key="4">
    <source>
        <dbReference type="Proteomes" id="UP000016183"/>
    </source>
</evidence>
<protein>
    <recommendedName>
        <fullName evidence="2">Bacterial repeat domain-containing protein</fullName>
    </recommendedName>
</protein>
<accession>M2BQD3</accession>
<dbReference type="GO" id="GO:0030313">
    <property type="term" value="C:cell envelope"/>
    <property type="evidence" value="ECO:0007669"/>
    <property type="project" value="UniProtKB-SubCell"/>
</dbReference>
<feature type="domain" description="Bacterial repeat" evidence="2">
    <location>
        <begin position="400"/>
        <end position="465"/>
    </location>
</feature>
<gene>
    <name evidence="3" type="ORF">HMPREF9733_01688</name>
</gene>
<reference evidence="3 4" key="1">
    <citation type="submission" date="2012-01" db="EMBL/GenBank/DDBJ databases">
        <title>The Genome Sequence of Treponema denticola SP33.</title>
        <authorList>
            <consortium name="The Broad Institute Genome Sequencing Platform"/>
            <person name="Earl A."/>
            <person name="Ward D."/>
            <person name="Feldgarden M."/>
            <person name="Gevers D."/>
            <person name="Blanton J.M."/>
            <person name="Fenno C.J."/>
            <person name="Baranova O.V."/>
            <person name="Mathney J."/>
            <person name="Dewhirst F.E."/>
            <person name="Izard J."/>
            <person name="Young S.K."/>
            <person name="Zeng Q."/>
            <person name="Gargeya S."/>
            <person name="Fitzgerald M."/>
            <person name="Haas B."/>
            <person name="Abouelleil A."/>
            <person name="Alvarado L."/>
            <person name="Arachchi H.M."/>
            <person name="Berlin A."/>
            <person name="Chapman S.B."/>
            <person name="Gearin G."/>
            <person name="Goldberg J."/>
            <person name="Griggs A."/>
            <person name="Gujja S."/>
            <person name="Hansen M."/>
            <person name="Heiman D."/>
            <person name="Howarth C."/>
            <person name="Larimer J."/>
            <person name="Lui A."/>
            <person name="MacDonald P.J.P."/>
            <person name="McCowen C."/>
            <person name="Montmayeur A."/>
            <person name="Murphy C."/>
            <person name="Neiman D."/>
            <person name="Pearson M."/>
            <person name="Priest M."/>
            <person name="Roberts A."/>
            <person name="Saif S."/>
            <person name="Shea T."/>
            <person name="Sisk P."/>
            <person name="Stolte C."/>
            <person name="Sykes S."/>
            <person name="Wortman J."/>
            <person name="Nusbaum C."/>
            <person name="Birren B."/>
        </authorList>
    </citation>
    <scope>NUCLEOTIDE SEQUENCE [LARGE SCALE GENOMIC DNA]</scope>
    <source>
        <strain evidence="3 4">SP33</strain>
    </source>
</reference>
<dbReference type="Gene3D" id="2.60.40.4270">
    <property type="entry name" value="Listeria-Bacteroides repeat domain"/>
    <property type="match status" value="1"/>
</dbReference>
<sequence>MRKLLTFLKILITAVAVILLFTACQQFLEDPEDFLSYWASETFVKNHSIGSAHRPDGAGVPCVASSASVDITLTVHNPKGFSFVMPTSSAPAGIVEFKELSPQPDAGTDYDLIQTGSGTLKLTYNPSLLRKYEQGSRSLNPTITLKATDGRVFKKTYTFGIKSNTPPPKPEIIIAKTNTSPSKYVLCLKFNSTEMTTTVAMNSGTVPVHKDIAKITINDAHYTLSYKDDNSDFKKPAETSFIERGNVQQLTAALPSASEKWVLYFNTDVKVESSNPQTSYTITLSDKEGVVSDSVTAELRKRFKVTFDSQGGSIVPDQYIEKDGKVTKPTNPTKAGFDFGGWYTNTSYSTQWDFDNNMVTENITLYAKWTEKKYTVTFSVAGGEGELKGTCNGQSQIVQNGSSEVSLTNVPHGAQVTFTATPTDPTQYKVGNWTCIPSTDFTGTSGSQTATLTVKADTTVTVQFVQLNALTLRELKIHGKDAKSGSVTLPYTVTQVTQSNIILTFSEHSSIPFTVTPPSLNLTPGETKSIIISVAASPGNYPAWSKPVNITRSKNNVANLKSFKLNGETKNAPFANEYTVASDTAEVKDFTFDTASTGATASVNPQGSESIPVGTGRSFTITVKAQDGTQNTVTFTVKRQKYNISYSVAGGHGKIKADSGSEVVNGSKQVEYGENISFTATPDNGWEVDSWKVDGSTVFGQTGTTYHLSNVTGDKTVTVKFKPGTFNLTGGGPDAWKKLKEEAAKTEGSHTIVINGEITATTDQDNNGKISIRRELIIKSSGSSASLNASNLSGIFDVNNKLTLENITLKNGTEPGNRTGAGAYVNSTLIMKGSSAITNCSAHKGGGVYVNNGTLIMQDSSTISSCTATDKGSGVYVAGTFEMKGNARVNTNNDVYLESGKSITVTGSLSHHPAARITPNNYTNGRVLATGAAEKANFKVTPQDGNKYWRFKKQGGEVKFVPAKLKVTFNKIKCVEVEDSSSEAEYYWTMKVGKYVIAERPKNEVWDAKKGHIYEFIENGEYNKYFNWDFSYFPISEIQDINPTPKNYIPVYINIMEYDKSDPDDHIGTTKANLTYDYDNDEWNWAYDDNWISGPANELHGNQKKNSSKTIGDGGEEIFTEEYRTNDGDTDLTITISWKE</sequence>
<evidence type="ECO:0000256" key="1">
    <source>
        <dbReference type="ARBA" id="ARBA00004196"/>
    </source>
</evidence>
<feature type="domain" description="Bacterial repeat" evidence="2">
    <location>
        <begin position="656"/>
        <end position="723"/>
    </location>
</feature>
<dbReference type="PATRIC" id="fig|999437.3.peg.1743"/>
<comment type="caution">
    <text evidence="3">The sequence shown here is derived from an EMBL/GenBank/DDBJ whole genome shotgun (WGS) entry which is preliminary data.</text>
</comment>
<dbReference type="OrthoDB" id="363209at2"/>
<dbReference type="HOGENOM" id="CLU_010206_0_0_12"/>
<evidence type="ECO:0000313" key="3">
    <source>
        <dbReference type="EMBL" id="EMB24239.1"/>
    </source>
</evidence>
<proteinExistence type="predicted"/>
<dbReference type="Proteomes" id="UP000016183">
    <property type="component" value="Unassembled WGS sequence"/>
</dbReference>
<dbReference type="PROSITE" id="PS51257">
    <property type="entry name" value="PROKAR_LIPOPROTEIN"/>
    <property type="match status" value="1"/>
</dbReference>
<dbReference type="Pfam" id="PF09479">
    <property type="entry name" value="Flg_new"/>
    <property type="match status" value="1"/>
</dbReference>
<dbReference type="InterPro" id="IPR044060">
    <property type="entry name" value="Bacterial_rp_domain"/>
</dbReference>
<dbReference type="EMBL" id="AGDZ01000022">
    <property type="protein sequence ID" value="EMB24239.1"/>
    <property type="molecule type" value="Genomic_DNA"/>
</dbReference>
<dbReference type="Pfam" id="PF18998">
    <property type="entry name" value="Flg_new_2"/>
    <property type="match status" value="2"/>
</dbReference>
<dbReference type="InterPro" id="IPR013378">
    <property type="entry name" value="InlB-like_B-rpt"/>
</dbReference>
<comment type="subcellular location">
    <subcellularLocation>
        <location evidence="1">Cell envelope</location>
    </subcellularLocation>
</comment>
<dbReference type="InterPro" id="IPR042229">
    <property type="entry name" value="Listeria/Bacterioides_rpt_sf"/>
</dbReference>
<name>M2BQD3_TREDN</name>
<organism evidence="3 4">
    <name type="scientific">Treponema denticola SP33</name>
    <dbReference type="NCBI Taxonomy" id="999437"/>
    <lineage>
        <taxon>Bacteria</taxon>
        <taxon>Pseudomonadati</taxon>
        <taxon>Spirochaetota</taxon>
        <taxon>Spirochaetia</taxon>
        <taxon>Spirochaetales</taxon>
        <taxon>Treponemataceae</taxon>
        <taxon>Treponema</taxon>
    </lineage>
</organism>
<dbReference type="AlphaFoldDB" id="M2BQD3"/>